<proteinExistence type="predicted"/>
<accession>A0A444J339</accession>
<keyword evidence="3" id="KW-1185">Reference proteome</keyword>
<reference evidence="2 3" key="1">
    <citation type="submission" date="2017-01" db="EMBL/GenBank/DDBJ databases">
        <title>The cable genome- insights into the physiology and evolution of filamentous bacteria capable of sulfide oxidation via long distance electron transfer.</title>
        <authorList>
            <person name="Schreiber L."/>
            <person name="Bjerg J.T."/>
            <person name="Boggild A."/>
            <person name="Van De Vossenberg J."/>
            <person name="Meysman F."/>
            <person name="Nielsen L.P."/>
            <person name="Schramm A."/>
            <person name="Kjeldsen K.U."/>
        </authorList>
    </citation>
    <scope>NUCLEOTIDE SEQUENCE [LARGE SCALE GENOMIC DNA]</scope>
    <source>
        <strain evidence="2">MCF</strain>
    </source>
</reference>
<name>A0A444J339_9BACT</name>
<dbReference type="Proteomes" id="UP000287853">
    <property type="component" value="Unassembled WGS sequence"/>
</dbReference>
<dbReference type="AlphaFoldDB" id="A0A444J339"/>
<comment type="caution">
    <text evidence="2">The sequence shown here is derived from an EMBL/GenBank/DDBJ whole genome shotgun (WGS) entry which is preliminary data.</text>
</comment>
<feature type="region of interest" description="Disordered" evidence="1">
    <location>
        <begin position="21"/>
        <end position="42"/>
    </location>
</feature>
<protein>
    <submittedName>
        <fullName evidence="2">Uncharacterized protein</fullName>
    </submittedName>
</protein>
<evidence type="ECO:0000313" key="3">
    <source>
        <dbReference type="Proteomes" id="UP000287853"/>
    </source>
</evidence>
<evidence type="ECO:0000256" key="1">
    <source>
        <dbReference type="SAM" id="MobiDB-lite"/>
    </source>
</evidence>
<dbReference type="EMBL" id="MTKO01000032">
    <property type="protein sequence ID" value="RWX47571.1"/>
    <property type="molecule type" value="Genomic_DNA"/>
</dbReference>
<gene>
    <name evidence="2" type="ORF">H206_06318</name>
</gene>
<sequence>MLITHQGMQIDIAERYLIHEMEAHHHHTGDPEKEDVKAGDQH</sequence>
<evidence type="ECO:0000313" key="2">
    <source>
        <dbReference type="EMBL" id="RWX47571.1"/>
    </source>
</evidence>
<organism evidence="2 3">
    <name type="scientific">Candidatus Electrothrix aarhusensis</name>
    <dbReference type="NCBI Taxonomy" id="1859131"/>
    <lineage>
        <taxon>Bacteria</taxon>
        <taxon>Pseudomonadati</taxon>
        <taxon>Thermodesulfobacteriota</taxon>
        <taxon>Desulfobulbia</taxon>
        <taxon>Desulfobulbales</taxon>
        <taxon>Desulfobulbaceae</taxon>
        <taxon>Candidatus Electrothrix</taxon>
    </lineage>
</organism>